<evidence type="ECO:0000256" key="2">
    <source>
        <dbReference type="SAM" id="Phobius"/>
    </source>
</evidence>
<feature type="transmembrane region" description="Helical" evidence="2">
    <location>
        <begin position="47"/>
        <end position="72"/>
    </location>
</feature>
<dbReference type="RefSeq" id="XP_045260045.1">
    <property type="nucleotide sequence ID" value="XM_045409503.1"/>
</dbReference>
<dbReference type="GeneID" id="69016690"/>
<keyword evidence="2" id="KW-0472">Membrane</keyword>
<evidence type="ECO:0000313" key="4">
    <source>
        <dbReference type="Proteomes" id="UP000613401"/>
    </source>
</evidence>
<keyword evidence="4" id="KW-1185">Reference proteome</keyword>
<keyword evidence="2" id="KW-0812">Transmembrane</keyword>
<feature type="region of interest" description="Disordered" evidence="1">
    <location>
        <begin position="149"/>
        <end position="173"/>
    </location>
</feature>
<dbReference type="Proteomes" id="UP000613401">
    <property type="component" value="Unassembled WGS sequence"/>
</dbReference>
<dbReference type="AlphaFoldDB" id="A0A8H4FGG7"/>
<feature type="compositionally biased region" description="Polar residues" evidence="1">
    <location>
        <begin position="159"/>
        <end position="173"/>
    </location>
</feature>
<evidence type="ECO:0000313" key="3">
    <source>
        <dbReference type="EMBL" id="KAF3800886.1"/>
    </source>
</evidence>
<organism evidence="3 4">
    <name type="scientific">Colletotrichum gloeosporioides</name>
    <name type="common">Anthracnose fungus</name>
    <name type="synonym">Glomerella cingulata</name>
    <dbReference type="NCBI Taxonomy" id="474922"/>
    <lineage>
        <taxon>Eukaryota</taxon>
        <taxon>Fungi</taxon>
        <taxon>Dikarya</taxon>
        <taxon>Ascomycota</taxon>
        <taxon>Pezizomycotina</taxon>
        <taxon>Sordariomycetes</taxon>
        <taxon>Hypocreomycetidae</taxon>
        <taxon>Glomerellales</taxon>
        <taxon>Glomerellaceae</taxon>
        <taxon>Colletotrichum</taxon>
        <taxon>Colletotrichum gloeosporioides species complex</taxon>
    </lineage>
</organism>
<feature type="compositionally biased region" description="Basic and acidic residues" evidence="1">
    <location>
        <begin position="149"/>
        <end position="158"/>
    </location>
</feature>
<reference evidence="3" key="2">
    <citation type="submission" date="2020-03" db="EMBL/GenBank/DDBJ databases">
        <authorList>
            <person name="Fu F.-F."/>
            <person name="Chen J."/>
        </authorList>
    </citation>
    <scope>NUCLEOTIDE SEQUENCE</scope>
    <source>
        <strain evidence="3">Lc1</strain>
    </source>
</reference>
<gene>
    <name evidence="3" type="ORF">GCG54_00009557</name>
</gene>
<feature type="transmembrane region" description="Helical" evidence="2">
    <location>
        <begin position="12"/>
        <end position="40"/>
    </location>
</feature>
<dbReference type="EMBL" id="WVTB01000072">
    <property type="protein sequence ID" value="KAF3800886.1"/>
    <property type="molecule type" value="Genomic_DNA"/>
</dbReference>
<reference evidence="3" key="1">
    <citation type="journal article" date="2020" name="Phytopathology">
        <title>Genome sequence and comparative analysis of Colletotrichum gloeosporioides isolated from Liriodendron leaves.</title>
        <authorList>
            <person name="Fu F.F."/>
            <person name="Hao Z."/>
            <person name="Wang P."/>
            <person name="Lu Y."/>
            <person name="Xue L.J."/>
            <person name="Wei G."/>
            <person name="Tian Y."/>
            <person name="Baishi H."/>
            <person name="Xu H."/>
            <person name="Shi J."/>
            <person name="Cheng T."/>
            <person name="Wang G."/>
            <person name="Yi Y."/>
            <person name="Chen J."/>
        </authorList>
    </citation>
    <scope>NUCLEOTIDE SEQUENCE</scope>
    <source>
        <strain evidence="3">Lc1</strain>
    </source>
</reference>
<feature type="transmembrane region" description="Helical" evidence="2">
    <location>
        <begin position="78"/>
        <end position="97"/>
    </location>
</feature>
<evidence type="ECO:0000256" key="1">
    <source>
        <dbReference type="SAM" id="MobiDB-lite"/>
    </source>
</evidence>
<comment type="caution">
    <text evidence="3">The sequence shown here is derived from an EMBL/GenBank/DDBJ whole genome shotgun (WGS) entry which is preliminary data.</text>
</comment>
<accession>A0A8H4FGG7</accession>
<name>A0A8H4FGG7_COLGL</name>
<keyword evidence="2" id="KW-1133">Transmembrane helix</keyword>
<sequence length="173" mass="19325">MVWENLDSWAQFGLGALLIIVGLFYMTFLVVCGFAVGGLLESTNTVVLQYVTGWLLLVVGWTCLILPCIAYYFAAVGLFIVGIIPATIFKATCIRLYTSESFIHNITPRNVLSAIGEVPEVIWTYWLYFSMWLVGGDWEEMKAKWEATESQDETHSNKLENMNGQATGTANTC</sequence>
<protein>
    <submittedName>
        <fullName evidence="3">Uncharacterized protein</fullName>
    </submittedName>
</protein>
<proteinExistence type="predicted"/>